<organism evidence="1 2">
    <name type="scientific">Liparis tanakae</name>
    <name type="common">Tanaka's snailfish</name>
    <dbReference type="NCBI Taxonomy" id="230148"/>
    <lineage>
        <taxon>Eukaryota</taxon>
        <taxon>Metazoa</taxon>
        <taxon>Chordata</taxon>
        <taxon>Craniata</taxon>
        <taxon>Vertebrata</taxon>
        <taxon>Euteleostomi</taxon>
        <taxon>Actinopterygii</taxon>
        <taxon>Neopterygii</taxon>
        <taxon>Teleostei</taxon>
        <taxon>Neoteleostei</taxon>
        <taxon>Acanthomorphata</taxon>
        <taxon>Eupercaria</taxon>
        <taxon>Perciformes</taxon>
        <taxon>Cottioidei</taxon>
        <taxon>Cottales</taxon>
        <taxon>Liparidae</taxon>
        <taxon>Liparis</taxon>
    </lineage>
</organism>
<gene>
    <name evidence="1" type="ORF">EYF80_047021</name>
</gene>
<protein>
    <submittedName>
        <fullName evidence="1">Uncharacterized protein</fullName>
    </submittedName>
</protein>
<evidence type="ECO:0000313" key="2">
    <source>
        <dbReference type="Proteomes" id="UP000314294"/>
    </source>
</evidence>
<dbReference type="EMBL" id="SRLO01001013">
    <property type="protein sequence ID" value="TNN42795.1"/>
    <property type="molecule type" value="Genomic_DNA"/>
</dbReference>
<dbReference type="Proteomes" id="UP000314294">
    <property type="component" value="Unassembled WGS sequence"/>
</dbReference>
<keyword evidence="2" id="KW-1185">Reference proteome</keyword>
<name>A0A4Z2FPH1_9TELE</name>
<sequence length="114" mass="12230">MTAAAHPLITSASLANQWVGSHKVYGDSHGSLTDVKRVSGFRPIRISAGSQSSPSSCTVDARQICVDGLVRTRDRFLPEEVNTLRWTVLVSLAAFEEICDGVRRMDGDIGNGGV</sequence>
<proteinExistence type="predicted"/>
<accession>A0A4Z2FPH1</accession>
<comment type="caution">
    <text evidence="1">The sequence shown here is derived from an EMBL/GenBank/DDBJ whole genome shotgun (WGS) entry which is preliminary data.</text>
</comment>
<dbReference type="AlphaFoldDB" id="A0A4Z2FPH1"/>
<evidence type="ECO:0000313" key="1">
    <source>
        <dbReference type="EMBL" id="TNN42795.1"/>
    </source>
</evidence>
<reference evidence="1 2" key="1">
    <citation type="submission" date="2019-03" db="EMBL/GenBank/DDBJ databases">
        <title>First draft genome of Liparis tanakae, snailfish: a comprehensive survey of snailfish specific genes.</title>
        <authorList>
            <person name="Kim W."/>
            <person name="Song I."/>
            <person name="Jeong J.-H."/>
            <person name="Kim D."/>
            <person name="Kim S."/>
            <person name="Ryu S."/>
            <person name="Song J.Y."/>
            <person name="Lee S.K."/>
        </authorList>
    </citation>
    <scope>NUCLEOTIDE SEQUENCE [LARGE SCALE GENOMIC DNA]</scope>
    <source>
        <tissue evidence="1">Muscle</tissue>
    </source>
</reference>